<gene>
    <name evidence="2" type="ORF">N657DRAFT_649843</name>
</gene>
<sequence length="105" mass="11040">MKQLAALPTHHVFLSSFTNPLLPPSSGAPSLGGWGAVPSRARPLANPHRDFASTLNAPRRGCNPAPARRGFVAEPVGSGKVRVTLGDEPEFVVDPHGLFKVKPGV</sequence>
<dbReference type="EMBL" id="MU853245">
    <property type="protein sequence ID" value="KAK4119696.1"/>
    <property type="molecule type" value="Genomic_DNA"/>
</dbReference>
<dbReference type="GeneID" id="87830579"/>
<feature type="non-terminal residue" evidence="2">
    <location>
        <position position="105"/>
    </location>
</feature>
<feature type="region of interest" description="Disordered" evidence="1">
    <location>
        <begin position="45"/>
        <end position="71"/>
    </location>
</feature>
<protein>
    <submittedName>
        <fullName evidence="2">Uncharacterized protein</fullName>
    </submittedName>
</protein>
<organism evidence="2 3">
    <name type="scientific">Parathielavia appendiculata</name>
    <dbReference type="NCBI Taxonomy" id="2587402"/>
    <lineage>
        <taxon>Eukaryota</taxon>
        <taxon>Fungi</taxon>
        <taxon>Dikarya</taxon>
        <taxon>Ascomycota</taxon>
        <taxon>Pezizomycotina</taxon>
        <taxon>Sordariomycetes</taxon>
        <taxon>Sordariomycetidae</taxon>
        <taxon>Sordariales</taxon>
        <taxon>Chaetomiaceae</taxon>
        <taxon>Parathielavia</taxon>
    </lineage>
</organism>
<evidence type="ECO:0000256" key="1">
    <source>
        <dbReference type="SAM" id="MobiDB-lite"/>
    </source>
</evidence>
<comment type="caution">
    <text evidence="2">The sequence shown here is derived from an EMBL/GenBank/DDBJ whole genome shotgun (WGS) entry which is preliminary data.</text>
</comment>
<proteinExistence type="predicted"/>
<dbReference type="AlphaFoldDB" id="A0AAN6TSX8"/>
<reference evidence="2" key="2">
    <citation type="submission" date="2023-05" db="EMBL/GenBank/DDBJ databases">
        <authorList>
            <consortium name="Lawrence Berkeley National Laboratory"/>
            <person name="Steindorff A."/>
            <person name="Hensen N."/>
            <person name="Bonometti L."/>
            <person name="Westerberg I."/>
            <person name="Brannstrom I.O."/>
            <person name="Guillou S."/>
            <person name="Cros-Aarteil S."/>
            <person name="Calhoun S."/>
            <person name="Haridas S."/>
            <person name="Kuo A."/>
            <person name="Mondo S."/>
            <person name="Pangilinan J."/>
            <person name="Riley R."/>
            <person name="Labutti K."/>
            <person name="Andreopoulos B."/>
            <person name="Lipzen A."/>
            <person name="Chen C."/>
            <person name="Yanf M."/>
            <person name="Daum C."/>
            <person name="Ng V."/>
            <person name="Clum A."/>
            <person name="Ohm R."/>
            <person name="Martin F."/>
            <person name="Silar P."/>
            <person name="Natvig D."/>
            <person name="Lalanne C."/>
            <person name="Gautier V."/>
            <person name="Ament-Velasquez S.L."/>
            <person name="Kruys A."/>
            <person name="Hutchinson M.I."/>
            <person name="Powell A.J."/>
            <person name="Barry K."/>
            <person name="Miller A.N."/>
            <person name="Grigoriev I.V."/>
            <person name="Debuchy R."/>
            <person name="Gladieux P."/>
            <person name="Thoren M.H."/>
            <person name="Johannesson H."/>
        </authorList>
    </citation>
    <scope>NUCLEOTIDE SEQUENCE</scope>
    <source>
        <strain evidence="2">CBS 731.68</strain>
    </source>
</reference>
<reference evidence="2" key="1">
    <citation type="journal article" date="2023" name="Mol. Phylogenet. Evol.">
        <title>Genome-scale phylogeny and comparative genomics of the fungal order Sordariales.</title>
        <authorList>
            <person name="Hensen N."/>
            <person name="Bonometti L."/>
            <person name="Westerberg I."/>
            <person name="Brannstrom I.O."/>
            <person name="Guillou S."/>
            <person name="Cros-Aarteil S."/>
            <person name="Calhoun S."/>
            <person name="Haridas S."/>
            <person name="Kuo A."/>
            <person name="Mondo S."/>
            <person name="Pangilinan J."/>
            <person name="Riley R."/>
            <person name="LaButti K."/>
            <person name="Andreopoulos B."/>
            <person name="Lipzen A."/>
            <person name="Chen C."/>
            <person name="Yan M."/>
            <person name="Daum C."/>
            <person name="Ng V."/>
            <person name="Clum A."/>
            <person name="Steindorff A."/>
            <person name="Ohm R.A."/>
            <person name="Martin F."/>
            <person name="Silar P."/>
            <person name="Natvig D.O."/>
            <person name="Lalanne C."/>
            <person name="Gautier V."/>
            <person name="Ament-Velasquez S.L."/>
            <person name="Kruys A."/>
            <person name="Hutchinson M.I."/>
            <person name="Powell A.J."/>
            <person name="Barry K."/>
            <person name="Miller A.N."/>
            <person name="Grigoriev I.V."/>
            <person name="Debuchy R."/>
            <person name="Gladieux P."/>
            <person name="Hiltunen Thoren M."/>
            <person name="Johannesson H."/>
        </authorList>
    </citation>
    <scope>NUCLEOTIDE SEQUENCE</scope>
    <source>
        <strain evidence="2">CBS 731.68</strain>
    </source>
</reference>
<dbReference type="RefSeq" id="XP_062643469.1">
    <property type="nucleotide sequence ID" value="XM_062793810.1"/>
</dbReference>
<keyword evidence="3" id="KW-1185">Reference proteome</keyword>
<dbReference type="Proteomes" id="UP001302602">
    <property type="component" value="Unassembled WGS sequence"/>
</dbReference>
<accession>A0AAN6TSX8</accession>
<name>A0AAN6TSX8_9PEZI</name>
<evidence type="ECO:0000313" key="3">
    <source>
        <dbReference type="Proteomes" id="UP001302602"/>
    </source>
</evidence>
<evidence type="ECO:0000313" key="2">
    <source>
        <dbReference type="EMBL" id="KAK4119696.1"/>
    </source>
</evidence>